<evidence type="ECO:0000259" key="1">
    <source>
        <dbReference type="Pfam" id="PF03819"/>
    </source>
</evidence>
<dbReference type="Proteomes" id="UP000886339">
    <property type="component" value="Unassembled WGS sequence"/>
</dbReference>
<dbReference type="SUPFAM" id="SSF101386">
    <property type="entry name" value="all-alpha NTP pyrophosphatases"/>
    <property type="match status" value="1"/>
</dbReference>
<dbReference type="Pfam" id="PF03819">
    <property type="entry name" value="MazG"/>
    <property type="match status" value="1"/>
</dbReference>
<reference evidence="2" key="1">
    <citation type="journal article" date="2020" name="mSystems">
        <title>Genome- and Community-Level Interaction Insights into Carbon Utilization and Element Cycling Functions of Hydrothermarchaeota in Hydrothermal Sediment.</title>
        <authorList>
            <person name="Zhou Z."/>
            <person name="Liu Y."/>
            <person name="Xu W."/>
            <person name="Pan J."/>
            <person name="Luo Z.H."/>
            <person name="Li M."/>
        </authorList>
    </citation>
    <scope>NUCLEOTIDE SEQUENCE [LARGE SCALE GENOMIC DNA]</scope>
    <source>
        <strain evidence="2">HyVt-458</strain>
    </source>
</reference>
<feature type="domain" description="NTP pyrophosphohydrolase MazG-like" evidence="1">
    <location>
        <begin position="38"/>
        <end position="97"/>
    </location>
</feature>
<sequence length="114" mass="13115">MKAEENDSWKEMMKAVQAFHDKHDFKNTGGEELNYRVALMAEELGEISSCVTKGKSKHLLAEEVADLLILLMGTGIAAEFDLNQAFWDKMNKLMERESRMVNGRIRVSEFRDME</sequence>
<dbReference type="InterPro" id="IPR004518">
    <property type="entry name" value="MazG-like_dom"/>
</dbReference>
<proteinExistence type="predicted"/>
<accession>A0A831RVN2</accession>
<dbReference type="AlphaFoldDB" id="A0A831RVN2"/>
<protein>
    <submittedName>
        <fullName evidence="2">Pyrophosphatase</fullName>
    </submittedName>
</protein>
<dbReference type="InterPro" id="IPR033653">
    <property type="entry name" value="NTP-PPase_DR2231-like"/>
</dbReference>
<dbReference type="EMBL" id="DRLF01000111">
    <property type="protein sequence ID" value="HEC05789.1"/>
    <property type="molecule type" value="Genomic_DNA"/>
</dbReference>
<comment type="caution">
    <text evidence="2">The sequence shown here is derived from an EMBL/GenBank/DDBJ whole genome shotgun (WGS) entry which is preliminary data.</text>
</comment>
<dbReference type="CDD" id="cd11530">
    <property type="entry name" value="NTP-PPase_DR2231_like"/>
    <property type="match status" value="1"/>
</dbReference>
<dbReference type="Gene3D" id="1.10.287.1080">
    <property type="entry name" value="MazG-like"/>
    <property type="match status" value="1"/>
</dbReference>
<organism evidence="2">
    <name type="scientific">Thiolapillus brandeum</name>
    <dbReference type="NCBI Taxonomy" id="1076588"/>
    <lineage>
        <taxon>Bacteria</taxon>
        <taxon>Pseudomonadati</taxon>
        <taxon>Pseudomonadota</taxon>
        <taxon>Gammaproteobacteria</taxon>
        <taxon>Chromatiales</taxon>
        <taxon>Sedimenticolaceae</taxon>
        <taxon>Thiolapillus</taxon>
    </lineage>
</organism>
<gene>
    <name evidence="2" type="ORF">ENJ12_02985</name>
</gene>
<evidence type="ECO:0000313" key="2">
    <source>
        <dbReference type="EMBL" id="HEC05789.1"/>
    </source>
</evidence>
<name>A0A831RVN2_9GAMM</name>